<dbReference type="AlphaFoldDB" id="H9B9W6"/>
<dbReference type="RefSeq" id="XP_013229538.1">
    <property type="nucleotide sequence ID" value="XM_013374084.1"/>
</dbReference>
<dbReference type="EMBL" id="JN987553">
    <property type="protein sequence ID" value="AET50776.1"/>
    <property type="molecule type" value="mRNA"/>
</dbReference>
<evidence type="ECO:0000313" key="3">
    <source>
        <dbReference type="EMBL" id="AET50776.1"/>
    </source>
</evidence>
<dbReference type="OrthoDB" id="348779at2759"/>
<feature type="compositionally biased region" description="Basic residues" evidence="1">
    <location>
        <begin position="109"/>
        <end position="120"/>
    </location>
</feature>
<organism evidence="3">
    <name type="scientific">Eimeria tenella</name>
    <name type="common">Coccidian parasite</name>
    <dbReference type="NCBI Taxonomy" id="5802"/>
    <lineage>
        <taxon>Eukaryota</taxon>
        <taxon>Sar</taxon>
        <taxon>Alveolata</taxon>
        <taxon>Apicomplexa</taxon>
        <taxon>Conoidasida</taxon>
        <taxon>Coccidia</taxon>
        <taxon>Eucoccidiorida</taxon>
        <taxon>Eimeriorina</taxon>
        <taxon>Eimeriidae</taxon>
        <taxon>Eimeria</taxon>
    </lineage>
</organism>
<sequence>MVCSAAATAAPCLLLWLLLAFSSNDVTAAIEHSPESSPLPQLQDPGVALSRTGGLADPVAVGGGGEEETAPEEAAAPAAAAAAGLDEAHDEDDFVDDSSSRRGGDRPRTTKRLYTTKRSMRPGGSAASGQLAMGKYLSLALLLLVASVFMGFRTKLFPVEDEEEEEDEGEDEA</sequence>
<feature type="compositionally biased region" description="Low complexity" evidence="1">
    <location>
        <begin position="72"/>
        <end position="85"/>
    </location>
</feature>
<feature type="region of interest" description="Disordered" evidence="1">
    <location>
        <begin position="32"/>
        <end position="129"/>
    </location>
</feature>
<protein>
    <submittedName>
        <fullName evidence="3">Uncharacterized protein</fullName>
    </submittedName>
</protein>
<reference evidence="3" key="1">
    <citation type="journal article" date="2012" name="BMC Genomics">
        <title>Characterisation of full-length cDNA sequences provides insights into the Eimeria tenella transcriptome.</title>
        <authorList>
            <person name="Amiruddin N."/>
            <person name="Lee X.W."/>
            <person name="Blake D.P."/>
            <person name="Suzuki Y."/>
            <person name="Tay Y.L."/>
            <person name="Lim L.S."/>
            <person name="Tomley F.M."/>
            <person name="Watanabe J."/>
            <person name="Sugimoto C."/>
            <person name="Wan K.L."/>
        </authorList>
    </citation>
    <scope>NUCLEOTIDE SEQUENCE</scope>
    <source>
        <strain evidence="3">Houghton</strain>
    </source>
</reference>
<feature type="signal peptide" evidence="2">
    <location>
        <begin position="1"/>
        <end position="28"/>
    </location>
</feature>
<evidence type="ECO:0000313" key="5">
    <source>
        <dbReference type="Proteomes" id="UP000030747"/>
    </source>
</evidence>
<evidence type="ECO:0000256" key="2">
    <source>
        <dbReference type="SAM" id="SignalP"/>
    </source>
</evidence>
<feature type="compositionally biased region" description="Basic and acidic residues" evidence="1">
    <location>
        <begin position="98"/>
        <end position="108"/>
    </location>
</feature>
<evidence type="ECO:0000313" key="4">
    <source>
        <dbReference type="EMBL" id="CDJ38782.1"/>
    </source>
</evidence>
<keyword evidence="5" id="KW-1185">Reference proteome</keyword>
<dbReference type="Proteomes" id="UP000030747">
    <property type="component" value="Unassembled WGS sequence"/>
</dbReference>
<dbReference type="VEuPathDB" id="ToxoDB:ETH_00008005"/>
<dbReference type="VEuPathDB" id="ToxoDB:ETH2_1457400"/>
<dbReference type="GeneID" id="25250803"/>
<evidence type="ECO:0000256" key="1">
    <source>
        <dbReference type="SAM" id="MobiDB-lite"/>
    </source>
</evidence>
<keyword evidence="2" id="KW-0732">Signal</keyword>
<reference evidence="4" key="2">
    <citation type="submission" date="2013-10" db="EMBL/GenBank/DDBJ databases">
        <title>Genomic analysis of the causative agents of coccidiosis in chickens.</title>
        <authorList>
            <person name="Reid A.J."/>
            <person name="Blake D."/>
            <person name="Billington K."/>
            <person name="Browne H."/>
            <person name="Dunn M."/>
            <person name="Hung S."/>
            <person name="Kawahara F."/>
            <person name="Miranda-Saavedra D."/>
            <person name="Mourier T."/>
            <person name="Nagra H."/>
            <person name="Otto T.D."/>
            <person name="Rawlings N."/>
            <person name="Sanchez A."/>
            <person name="Sanders M."/>
            <person name="Subramaniam C."/>
            <person name="Tay Y."/>
            <person name="Dear P."/>
            <person name="Doerig C."/>
            <person name="Gruber A."/>
            <person name="Parkinson J."/>
            <person name="Shirley M."/>
            <person name="Wan K.L."/>
            <person name="Berriman M."/>
            <person name="Tomley F."/>
            <person name="Pain A."/>
        </authorList>
    </citation>
    <scope>NUCLEOTIDE SEQUENCE [LARGE SCALE GENOMIC DNA]</scope>
    <source>
        <strain evidence="4">Houghton</strain>
    </source>
</reference>
<gene>
    <name evidence="4" type="ORF">ETH_00008005</name>
</gene>
<feature type="chain" id="PRO_5010835015" evidence="2">
    <location>
        <begin position="29"/>
        <end position="173"/>
    </location>
</feature>
<dbReference type="EMBL" id="HG674029">
    <property type="protein sequence ID" value="CDJ38782.1"/>
    <property type="molecule type" value="Genomic_DNA"/>
</dbReference>
<proteinExistence type="evidence at transcript level"/>
<accession>H9B9W6</accession>
<name>H9B9W6_EIMTE</name>
<dbReference type="OMA" id="YTTKRSM"/>
<reference evidence="4" key="3">
    <citation type="submission" date="2013-10" db="EMBL/GenBank/DDBJ databases">
        <authorList>
            <person name="Aslett M."/>
        </authorList>
    </citation>
    <scope>NUCLEOTIDE SEQUENCE [LARGE SCALE GENOMIC DNA]</scope>
    <source>
        <strain evidence="4">Houghton</strain>
    </source>
</reference>